<name>A0A939DBZ2_CLOAM</name>
<dbReference type="InterPro" id="IPR045039">
    <property type="entry name" value="NSI-like"/>
</dbReference>
<protein>
    <submittedName>
        <fullName evidence="4">GNAT family N-acetyltransferase</fullName>
    </submittedName>
</protein>
<dbReference type="GO" id="GO:0008080">
    <property type="term" value="F:N-acetyltransferase activity"/>
    <property type="evidence" value="ECO:0007669"/>
    <property type="project" value="InterPro"/>
</dbReference>
<accession>A0A939DBZ2</accession>
<dbReference type="PANTHER" id="PTHR43626">
    <property type="entry name" value="ACYL-COA N-ACYLTRANSFERASE"/>
    <property type="match status" value="1"/>
</dbReference>
<evidence type="ECO:0000256" key="1">
    <source>
        <dbReference type="ARBA" id="ARBA00022679"/>
    </source>
</evidence>
<dbReference type="InterPro" id="IPR000182">
    <property type="entry name" value="GNAT_dom"/>
</dbReference>
<dbReference type="PANTHER" id="PTHR43626:SF4">
    <property type="entry name" value="GCN5-RELATED N-ACETYLTRANSFERASE 2, CHLOROPLASTIC"/>
    <property type="match status" value="1"/>
</dbReference>
<dbReference type="CDD" id="cd04301">
    <property type="entry name" value="NAT_SF"/>
    <property type="match status" value="1"/>
</dbReference>
<dbReference type="EMBL" id="JAFJZZ010000010">
    <property type="protein sequence ID" value="MBN7774488.1"/>
    <property type="molecule type" value="Genomic_DNA"/>
</dbReference>
<comment type="caution">
    <text evidence="4">The sequence shown here is derived from an EMBL/GenBank/DDBJ whole genome shotgun (WGS) entry which is preliminary data.</text>
</comment>
<organism evidence="4 5">
    <name type="scientific">Clostridium aminobutyricum</name>
    <dbReference type="NCBI Taxonomy" id="33953"/>
    <lineage>
        <taxon>Bacteria</taxon>
        <taxon>Bacillati</taxon>
        <taxon>Bacillota</taxon>
        <taxon>Clostridia</taxon>
        <taxon>Eubacteriales</taxon>
        <taxon>Clostridiaceae</taxon>
        <taxon>Clostridium</taxon>
    </lineage>
</organism>
<keyword evidence="2" id="KW-0012">Acyltransferase</keyword>
<proteinExistence type="predicted"/>
<feature type="domain" description="N-acetyltransferase" evidence="3">
    <location>
        <begin position="1"/>
        <end position="137"/>
    </location>
</feature>
<evidence type="ECO:0000313" key="4">
    <source>
        <dbReference type="EMBL" id="MBN7774488.1"/>
    </source>
</evidence>
<evidence type="ECO:0000256" key="2">
    <source>
        <dbReference type="ARBA" id="ARBA00023315"/>
    </source>
</evidence>
<dbReference type="RefSeq" id="WP_206583331.1">
    <property type="nucleotide sequence ID" value="NZ_JAFJZZ010000010.1"/>
</dbReference>
<dbReference type="AlphaFoldDB" id="A0A939DBZ2"/>
<dbReference type="Pfam" id="PF13673">
    <property type="entry name" value="Acetyltransf_10"/>
    <property type="match status" value="1"/>
</dbReference>
<evidence type="ECO:0000259" key="3">
    <source>
        <dbReference type="PROSITE" id="PS51186"/>
    </source>
</evidence>
<keyword evidence="1" id="KW-0808">Transferase</keyword>
<gene>
    <name evidence="4" type="ORF">JYB65_14065</name>
</gene>
<keyword evidence="5" id="KW-1185">Reference proteome</keyword>
<dbReference type="InterPro" id="IPR016181">
    <property type="entry name" value="Acyl_CoA_acyltransferase"/>
</dbReference>
<sequence length="138" mass="15989">MITYREHITVEEYSRLREAVGWHKLDEKQAERSLQHSFYLIAAYEENRAIASARVISDSGYMALIADVMVAPDYQRKGIGTEMLERIMKHLESSISEEEILMINLMSVPGREKFYSKFGFVERPNETMGAGMVKWLHV</sequence>
<dbReference type="Gene3D" id="3.40.630.30">
    <property type="match status" value="1"/>
</dbReference>
<reference evidence="4" key="1">
    <citation type="submission" date="2021-02" db="EMBL/GenBank/DDBJ databases">
        <title>Abyssanaerobacter marinus gen.nov., sp., nov, anaerobic bacterium isolated from the Onnuri vent field of Indian Ocean and suggestion of Mogibacteriaceae fam. nov., and proposal of reclassification of ambiguous this family's genus member.</title>
        <authorList>
            <person name="Kim Y.J."/>
            <person name="Yang J.-A."/>
        </authorList>
    </citation>
    <scope>NUCLEOTIDE SEQUENCE</scope>
    <source>
        <strain evidence="4">DSM 2634</strain>
    </source>
</reference>
<dbReference type="SUPFAM" id="SSF55729">
    <property type="entry name" value="Acyl-CoA N-acyltransferases (Nat)"/>
    <property type="match status" value="1"/>
</dbReference>
<dbReference type="Proteomes" id="UP000664545">
    <property type="component" value="Unassembled WGS sequence"/>
</dbReference>
<dbReference type="PROSITE" id="PS51186">
    <property type="entry name" value="GNAT"/>
    <property type="match status" value="1"/>
</dbReference>
<dbReference type="GO" id="GO:0005737">
    <property type="term" value="C:cytoplasm"/>
    <property type="evidence" value="ECO:0007669"/>
    <property type="project" value="TreeGrafter"/>
</dbReference>
<evidence type="ECO:0000313" key="5">
    <source>
        <dbReference type="Proteomes" id="UP000664545"/>
    </source>
</evidence>